<sequence length="243" mass="25731">MPQLDGQVCVITGANQGIGKAIAEAFAAEGAKLALCARNMEKLGKVEKELTQGGADVLAVSTDVSDDAAVEQFFNLIQERFGRVDVLINNAGAFDGGRLDQVTTEGWNNVIGACLTGAFLCSRSAFSMMKEQGGGRIINIGSISAQRTREACGPYTAAKFGVWGLTQATALDGRPFGIICSCLHPGNVRVERRVESGLTSDDEPMMSMETIAKVALTMATLPPEVNMLEAIVLPNEQLYVGRG</sequence>
<keyword evidence="2 5" id="KW-0560">Oxidoreductase</keyword>
<dbReference type="Gene3D" id="3.40.50.720">
    <property type="entry name" value="NAD(P)-binding Rossmann-like Domain"/>
    <property type="match status" value="1"/>
</dbReference>
<keyword evidence="6" id="KW-1185">Reference proteome</keyword>
<evidence type="ECO:0000313" key="6">
    <source>
        <dbReference type="Proteomes" id="UP000319383"/>
    </source>
</evidence>
<dbReference type="PANTHER" id="PTHR43669">
    <property type="entry name" value="5-KETO-D-GLUCONATE 5-REDUCTASE"/>
    <property type="match status" value="1"/>
</dbReference>
<dbReference type="GO" id="GO:0016491">
    <property type="term" value="F:oxidoreductase activity"/>
    <property type="evidence" value="ECO:0007669"/>
    <property type="project" value="UniProtKB-KW"/>
</dbReference>
<dbReference type="AlphaFoldDB" id="A0A517ZUB3"/>
<feature type="domain" description="Ketoreductase" evidence="4">
    <location>
        <begin position="7"/>
        <end position="178"/>
    </location>
</feature>
<dbReference type="OrthoDB" id="9803333at2"/>
<dbReference type="Proteomes" id="UP000319383">
    <property type="component" value="Chromosome"/>
</dbReference>
<dbReference type="Pfam" id="PF00106">
    <property type="entry name" value="adh_short"/>
    <property type="match status" value="1"/>
</dbReference>
<proteinExistence type="inferred from homology"/>
<dbReference type="EMBL" id="CP036276">
    <property type="protein sequence ID" value="QDU46077.1"/>
    <property type="molecule type" value="Genomic_DNA"/>
</dbReference>
<dbReference type="CDD" id="cd05233">
    <property type="entry name" value="SDR_c"/>
    <property type="match status" value="1"/>
</dbReference>
<dbReference type="InterPro" id="IPR036291">
    <property type="entry name" value="NAD(P)-bd_dom_sf"/>
</dbReference>
<dbReference type="RefSeq" id="WP_145378602.1">
    <property type="nucleotide sequence ID" value="NZ_CP036270.1"/>
</dbReference>
<dbReference type="KEGG" id="sdyn:Mal52_45740"/>
<dbReference type="SUPFAM" id="SSF51735">
    <property type="entry name" value="NAD(P)-binding Rossmann-fold domains"/>
    <property type="match status" value="1"/>
</dbReference>
<organism evidence="5 6">
    <name type="scientific">Symmachiella dynata</name>
    <dbReference type="NCBI Taxonomy" id="2527995"/>
    <lineage>
        <taxon>Bacteria</taxon>
        <taxon>Pseudomonadati</taxon>
        <taxon>Planctomycetota</taxon>
        <taxon>Planctomycetia</taxon>
        <taxon>Planctomycetales</taxon>
        <taxon>Planctomycetaceae</taxon>
        <taxon>Symmachiella</taxon>
    </lineage>
</organism>
<dbReference type="PROSITE" id="PS00061">
    <property type="entry name" value="ADH_SHORT"/>
    <property type="match status" value="1"/>
</dbReference>
<evidence type="ECO:0000256" key="3">
    <source>
        <dbReference type="RuleBase" id="RU000363"/>
    </source>
</evidence>
<evidence type="ECO:0000256" key="2">
    <source>
        <dbReference type="ARBA" id="ARBA00023002"/>
    </source>
</evidence>
<dbReference type="InterPro" id="IPR020904">
    <property type="entry name" value="Sc_DH/Rdtase_CS"/>
</dbReference>
<dbReference type="SMART" id="SM00822">
    <property type="entry name" value="PKS_KR"/>
    <property type="match status" value="1"/>
</dbReference>
<evidence type="ECO:0000256" key="1">
    <source>
        <dbReference type="ARBA" id="ARBA00006484"/>
    </source>
</evidence>
<dbReference type="EC" id="1.-.-.-" evidence="5"/>
<dbReference type="InterPro" id="IPR057326">
    <property type="entry name" value="KR_dom"/>
</dbReference>
<dbReference type="PRINTS" id="PR00080">
    <property type="entry name" value="SDRFAMILY"/>
</dbReference>
<evidence type="ECO:0000313" key="5">
    <source>
        <dbReference type="EMBL" id="QDU46077.1"/>
    </source>
</evidence>
<dbReference type="PRINTS" id="PR00081">
    <property type="entry name" value="GDHRDH"/>
</dbReference>
<accession>A0A517ZUB3</accession>
<comment type="similarity">
    <text evidence="1 3">Belongs to the short-chain dehydrogenases/reductases (SDR) family.</text>
</comment>
<dbReference type="PANTHER" id="PTHR43669:SF3">
    <property type="entry name" value="ALCOHOL DEHYDROGENASE, PUTATIVE (AFU_ORTHOLOGUE AFUA_3G03445)-RELATED"/>
    <property type="match status" value="1"/>
</dbReference>
<evidence type="ECO:0000259" key="4">
    <source>
        <dbReference type="SMART" id="SM00822"/>
    </source>
</evidence>
<dbReference type="FunFam" id="3.40.50.720:FF:000084">
    <property type="entry name" value="Short-chain dehydrogenase reductase"/>
    <property type="match status" value="1"/>
</dbReference>
<protein>
    <submittedName>
        <fullName evidence="5">Putative oxidoreductase</fullName>
        <ecNumber evidence="5">1.-.-.-</ecNumber>
    </submittedName>
</protein>
<name>A0A517ZUB3_9PLAN</name>
<dbReference type="InterPro" id="IPR002347">
    <property type="entry name" value="SDR_fam"/>
</dbReference>
<reference evidence="5 6" key="1">
    <citation type="submission" date="2019-02" db="EMBL/GenBank/DDBJ databases">
        <title>Deep-cultivation of Planctomycetes and their phenomic and genomic characterization uncovers novel biology.</title>
        <authorList>
            <person name="Wiegand S."/>
            <person name="Jogler M."/>
            <person name="Boedeker C."/>
            <person name="Pinto D."/>
            <person name="Vollmers J."/>
            <person name="Rivas-Marin E."/>
            <person name="Kohn T."/>
            <person name="Peeters S.H."/>
            <person name="Heuer A."/>
            <person name="Rast P."/>
            <person name="Oberbeckmann S."/>
            <person name="Bunk B."/>
            <person name="Jeske O."/>
            <person name="Meyerdierks A."/>
            <person name="Storesund J.E."/>
            <person name="Kallscheuer N."/>
            <person name="Luecker S."/>
            <person name="Lage O.M."/>
            <person name="Pohl T."/>
            <person name="Merkel B.J."/>
            <person name="Hornburger P."/>
            <person name="Mueller R.-W."/>
            <person name="Bruemmer F."/>
            <person name="Labrenz M."/>
            <person name="Spormann A.M."/>
            <person name="Op den Camp H."/>
            <person name="Overmann J."/>
            <person name="Amann R."/>
            <person name="Jetten M.S.M."/>
            <person name="Mascher T."/>
            <person name="Medema M.H."/>
            <person name="Devos D.P."/>
            <person name="Kaster A.-K."/>
            <person name="Ovreas L."/>
            <person name="Rohde M."/>
            <person name="Galperin M.Y."/>
            <person name="Jogler C."/>
        </authorList>
    </citation>
    <scope>NUCLEOTIDE SEQUENCE [LARGE SCALE GENOMIC DNA]</scope>
    <source>
        <strain evidence="5 6">Mal52</strain>
    </source>
</reference>
<gene>
    <name evidence="5" type="ORF">Mal52_45740</name>
</gene>